<evidence type="ECO:0000256" key="2">
    <source>
        <dbReference type="ARBA" id="ARBA00008343"/>
    </source>
</evidence>
<dbReference type="SUPFAM" id="SSF48150">
    <property type="entry name" value="DNA-glycosylase"/>
    <property type="match status" value="1"/>
</dbReference>
<evidence type="ECO:0000256" key="11">
    <source>
        <dbReference type="ARBA" id="ARBA00023295"/>
    </source>
</evidence>
<keyword evidence="7" id="KW-0408">Iron</keyword>
<evidence type="ECO:0000256" key="6">
    <source>
        <dbReference type="ARBA" id="ARBA00022801"/>
    </source>
</evidence>
<dbReference type="PROSITE" id="PS00764">
    <property type="entry name" value="ENDONUCLEASE_III_1"/>
    <property type="match status" value="1"/>
</dbReference>
<dbReference type="GO" id="GO:0006289">
    <property type="term" value="P:nucleotide-excision repair"/>
    <property type="evidence" value="ECO:0007669"/>
    <property type="project" value="TreeGrafter"/>
</dbReference>
<dbReference type="EC" id="3.2.2.29" evidence="13"/>
<dbReference type="GO" id="GO:0051539">
    <property type="term" value="F:4 iron, 4 sulfur cluster binding"/>
    <property type="evidence" value="ECO:0007669"/>
    <property type="project" value="UniProtKB-KW"/>
</dbReference>
<dbReference type="InterPro" id="IPR004036">
    <property type="entry name" value="Endonuclease-III-like_CS2"/>
</dbReference>
<dbReference type="Pfam" id="PF00730">
    <property type="entry name" value="HhH-GPD"/>
    <property type="match status" value="1"/>
</dbReference>
<evidence type="ECO:0000256" key="7">
    <source>
        <dbReference type="ARBA" id="ARBA00023004"/>
    </source>
</evidence>
<evidence type="ECO:0000256" key="13">
    <source>
        <dbReference type="ARBA" id="ARBA00066769"/>
    </source>
</evidence>
<evidence type="ECO:0000256" key="1">
    <source>
        <dbReference type="ARBA" id="ARBA00001966"/>
    </source>
</evidence>
<evidence type="ECO:0000256" key="12">
    <source>
        <dbReference type="ARBA" id="ARBA00052915"/>
    </source>
</evidence>
<dbReference type="GO" id="GO:0000703">
    <property type="term" value="F:oxidized pyrimidine nucleobase lesion DNA N-glycosylase activity"/>
    <property type="evidence" value="ECO:0007669"/>
    <property type="project" value="TreeGrafter"/>
</dbReference>
<comment type="catalytic activity">
    <reaction evidence="12">
        <text>Hydrolyzes mismatched double-stranded DNA and polynucleotides, releasing free thymine.</text>
        <dbReference type="EC" id="3.2.2.29"/>
    </reaction>
</comment>
<dbReference type="PIRSF" id="PIRSF001435">
    <property type="entry name" value="Nth"/>
    <property type="match status" value="1"/>
</dbReference>
<gene>
    <name evidence="15" type="ORF">D5R95_03260</name>
</gene>
<dbReference type="InterPro" id="IPR011257">
    <property type="entry name" value="DNA_glycosylase"/>
</dbReference>
<evidence type="ECO:0000256" key="9">
    <source>
        <dbReference type="ARBA" id="ARBA00023204"/>
    </source>
</evidence>
<dbReference type="GO" id="GO:0003906">
    <property type="term" value="F:DNA-(apurinic or apyrimidinic site) endonuclease activity"/>
    <property type="evidence" value="ECO:0007669"/>
    <property type="project" value="TreeGrafter"/>
</dbReference>
<sequence>MNFKQIILPLKKAYPKNSFYYKDEPFYVLISTVLSQRTRDEITYKSSLKLMSRFSSARSLSNASLEEIELLIKDVGFYRVKAQRIKQIAKIIENDYDGEVPDTLDELLKLPGVGSKTANCVLIYSFGVDTIAVDTHVHRISNRLGLVESETPEETESLLKATIPKKYWKDINELFVQLGQNVCRPMNPKCDICMIESTCPKVY</sequence>
<dbReference type="InterPro" id="IPR004035">
    <property type="entry name" value="Endouclease-III_FeS-bd_BS"/>
</dbReference>
<keyword evidence="9" id="KW-0234">DNA repair</keyword>
<keyword evidence="15" id="KW-0255">Endonuclease</keyword>
<evidence type="ECO:0000256" key="10">
    <source>
        <dbReference type="ARBA" id="ARBA00023239"/>
    </source>
</evidence>
<name>A0A3R7XII6_9EURY</name>
<dbReference type="GO" id="GO:0046872">
    <property type="term" value="F:metal ion binding"/>
    <property type="evidence" value="ECO:0007669"/>
    <property type="project" value="UniProtKB-KW"/>
</dbReference>
<dbReference type="GO" id="GO:0016829">
    <property type="term" value="F:lyase activity"/>
    <property type="evidence" value="ECO:0007669"/>
    <property type="project" value="UniProtKB-KW"/>
</dbReference>
<dbReference type="AlphaFoldDB" id="A0A3R7XII6"/>
<evidence type="ECO:0000256" key="5">
    <source>
        <dbReference type="ARBA" id="ARBA00022763"/>
    </source>
</evidence>
<evidence type="ECO:0000313" key="16">
    <source>
        <dbReference type="Proteomes" id="UP000284763"/>
    </source>
</evidence>
<dbReference type="InterPro" id="IPR000445">
    <property type="entry name" value="HhH_motif"/>
</dbReference>
<dbReference type="EMBL" id="QZAB01000221">
    <property type="protein sequence ID" value="RQD87866.1"/>
    <property type="molecule type" value="Genomic_DNA"/>
</dbReference>
<evidence type="ECO:0000256" key="3">
    <source>
        <dbReference type="ARBA" id="ARBA00022485"/>
    </source>
</evidence>
<keyword evidence="5" id="KW-0227">DNA damage</keyword>
<dbReference type="Gene3D" id="1.10.340.30">
    <property type="entry name" value="Hypothetical protein, domain 2"/>
    <property type="match status" value="1"/>
</dbReference>
<keyword evidence="15" id="KW-0540">Nuclease</keyword>
<keyword evidence="11" id="KW-0326">Glycosidase</keyword>
<keyword evidence="4" id="KW-0479">Metal-binding</keyword>
<evidence type="ECO:0000259" key="14">
    <source>
        <dbReference type="SMART" id="SM00478"/>
    </source>
</evidence>
<dbReference type="GO" id="GO:0003677">
    <property type="term" value="F:DNA binding"/>
    <property type="evidence" value="ECO:0007669"/>
    <property type="project" value="InterPro"/>
</dbReference>
<dbReference type="GO" id="GO:0141016">
    <property type="term" value="F:G/T mismatch-specific thymine-DNA glycosylase activity"/>
    <property type="evidence" value="ECO:0007669"/>
    <property type="project" value="UniProtKB-EC"/>
</dbReference>
<comment type="cofactor">
    <cofactor evidence="1">
        <name>[4Fe-4S] cluster</name>
        <dbReference type="ChEBI" id="CHEBI:49883"/>
    </cofactor>
</comment>
<dbReference type="FunFam" id="1.10.340.30:FF:000001">
    <property type="entry name" value="Endonuclease III"/>
    <property type="match status" value="1"/>
</dbReference>
<dbReference type="SMART" id="SM00525">
    <property type="entry name" value="FES"/>
    <property type="match status" value="1"/>
</dbReference>
<dbReference type="GO" id="GO:0006285">
    <property type="term" value="P:base-excision repair, AP site formation"/>
    <property type="evidence" value="ECO:0007669"/>
    <property type="project" value="TreeGrafter"/>
</dbReference>
<dbReference type="Proteomes" id="UP000284763">
    <property type="component" value="Unassembled WGS sequence"/>
</dbReference>
<keyword evidence="10" id="KW-0456">Lyase</keyword>
<evidence type="ECO:0000256" key="8">
    <source>
        <dbReference type="ARBA" id="ARBA00023014"/>
    </source>
</evidence>
<comment type="similarity">
    <text evidence="2">Belongs to the Nth/MutY family.</text>
</comment>
<dbReference type="CDD" id="cd00056">
    <property type="entry name" value="ENDO3c"/>
    <property type="match status" value="1"/>
</dbReference>
<dbReference type="RefSeq" id="WP_259133808.1">
    <property type="nucleotide sequence ID" value="NZ_JANUCS010000003.1"/>
</dbReference>
<evidence type="ECO:0000256" key="4">
    <source>
        <dbReference type="ARBA" id="ARBA00022723"/>
    </source>
</evidence>
<protein>
    <recommendedName>
        <fullName evidence="13">thymine-DNA glycosylase</fullName>
        <ecNumber evidence="13">3.2.2.29</ecNumber>
    </recommendedName>
</protein>
<dbReference type="Gene3D" id="1.10.1670.10">
    <property type="entry name" value="Helix-hairpin-Helix base-excision DNA repair enzymes (C-terminal)"/>
    <property type="match status" value="1"/>
</dbReference>
<accession>A0A3R7XII6</accession>
<dbReference type="PROSITE" id="PS01155">
    <property type="entry name" value="ENDONUCLEASE_III_2"/>
    <property type="match status" value="1"/>
</dbReference>
<evidence type="ECO:0000313" key="15">
    <source>
        <dbReference type="EMBL" id="RQD87866.1"/>
    </source>
</evidence>
<dbReference type="Pfam" id="PF00633">
    <property type="entry name" value="HHH"/>
    <property type="match status" value="1"/>
</dbReference>
<dbReference type="InterPro" id="IPR023170">
    <property type="entry name" value="HhH_base_excis_C"/>
</dbReference>
<dbReference type="InterPro" id="IPR003651">
    <property type="entry name" value="Endonuclease3_FeS-loop_motif"/>
</dbReference>
<organism evidence="15 16">
    <name type="scientific">Methanosalsum natronophilum</name>
    <dbReference type="NCBI Taxonomy" id="768733"/>
    <lineage>
        <taxon>Archaea</taxon>
        <taxon>Methanobacteriati</taxon>
        <taxon>Methanobacteriota</taxon>
        <taxon>Stenosarchaea group</taxon>
        <taxon>Methanomicrobia</taxon>
        <taxon>Methanosarcinales</taxon>
        <taxon>Methanosarcinaceae</taxon>
        <taxon>Methanosalsum</taxon>
    </lineage>
</organism>
<dbReference type="SMART" id="SM00478">
    <property type="entry name" value="ENDO3c"/>
    <property type="match status" value="1"/>
</dbReference>
<dbReference type="PANTHER" id="PTHR43286:SF1">
    <property type="entry name" value="ENDONUCLEASE III-LIKE PROTEIN 1"/>
    <property type="match status" value="1"/>
</dbReference>
<keyword evidence="8" id="KW-0411">Iron-sulfur</keyword>
<feature type="domain" description="HhH-GPD" evidence="14">
    <location>
        <begin position="34"/>
        <end position="181"/>
    </location>
</feature>
<keyword evidence="3" id="KW-0004">4Fe-4S</keyword>
<keyword evidence="6" id="KW-0378">Hydrolase</keyword>
<dbReference type="InterPro" id="IPR003265">
    <property type="entry name" value="HhH-GPD_domain"/>
</dbReference>
<reference evidence="15 16" key="1">
    <citation type="submission" date="2018-08" db="EMBL/GenBank/DDBJ databases">
        <title>The metabolism and importance of syntrophic acetate oxidation coupled to methane or sulfide production in haloalkaline environments.</title>
        <authorList>
            <person name="Timmers P.H.A."/>
            <person name="Vavourakis C.D."/>
            <person name="Sorokin D.Y."/>
            <person name="Sinninghe Damste J.S."/>
            <person name="Muyzer G."/>
            <person name="Stams A.J.M."/>
            <person name="Plugge C.M."/>
        </authorList>
    </citation>
    <scope>NUCLEOTIDE SEQUENCE [LARGE SCALE GENOMIC DNA]</scope>
    <source>
        <strain evidence="15">MSAO_Arc3</strain>
    </source>
</reference>
<proteinExistence type="inferred from homology"/>
<comment type="caution">
    <text evidence="15">The sequence shown here is derived from an EMBL/GenBank/DDBJ whole genome shotgun (WGS) entry which is preliminary data.</text>
</comment>
<dbReference type="PANTHER" id="PTHR43286">
    <property type="entry name" value="ENDONUCLEASE III-LIKE PROTEIN 1"/>
    <property type="match status" value="1"/>
</dbReference>